<protein>
    <submittedName>
        <fullName evidence="1">Uncharacterized protein</fullName>
    </submittedName>
</protein>
<comment type="caution">
    <text evidence="1">The sequence shown here is derived from an EMBL/GenBank/DDBJ whole genome shotgun (WGS) entry which is preliminary data.</text>
</comment>
<reference evidence="2" key="2">
    <citation type="submission" date="2023-07" db="EMBL/GenBank/DDBJ databases">
        <authorList>
            <person name="Jung D.-H."/>
        </authorList>
    </citation>
    <scope>NUCLEOTIDE SEQUENCE [LARGE SCALE GENOMIC DNA]</scope>
    <source>
        <strain evidence="2">JA-25</strain>
    </source>
</reference>
<reference evidence="2" key="1">
    <citation type="submission" date="2019-09" db="EMBL/GenBank/DDBJ databases">
        <authorList>
            <person name="Jung D.-H."/>
        </authorList>
    </citation>
    <scope>NUCLEOTIDE SEQUENCE [LARGE SCALE GENOMIC DNA]</scope>
    <source>
        <strain evidence="2">JA-25</strain>
    </source>
</reference>
<dbReference type="RefSeq" id="WP_166694064.1">
    <property type="nucleotide sequence ID" value="NZ_WAEL01000013.1"/>
</dbReference>
<name>A0ABX0QRD5_9BACT</name>
<keyword evidence="2" id="KW-1185">Reference proteome</keyword>
<evidence type="ECO:0000313" key="2">
    <source>
        <dbReference type="Proteomes" id="UP000606008"/>
    </source>
</evidence>
<gene>
    <name evidence="1" type="ORF">F7231_25445</name>
</gene>
<dbReference type="Proteomes" id="UP000606008">
    <property type="component" value="Unassembled WGS sequence"/>
</dbReference>
<accession>A0ABX0QRD5</accession>
<organism evidence="1 2">
    <name type="scientific">Fibrivirga algicola</name>
    <dbReference type="NCBI Taxonomy" id="2950420"/>
    <lineage>
        <taxon>Bacteria</taxon>
        <taxon>Pseudomonadati</taxon>
        <taxon>Bacteroidota</taxon>
        <taxon>Cytophagia</taxon>
        <taxon>Cytophagales</taxon>
        <taxon>Spirosomataceae</taxon>
        <taxon>Fibrivirga</taxon>
    </lineage>
</organism>
<proteinExistence type="predicted"/>
<sequence length="97" mass="11529">MLIVDCLTRLFWDFTSEDVQYLRSQHHELDHVWKTYIEPLSGEATFHELWRCWMLKLGADSKQVLIDHALNRFGEEIAQSLLLTQRIKSMVQQRNGL</sequence>
<evidence type="ECO:0000313" key="1">
    <source>
        <dbReference type="EMBL" id="NID13537.1"/>
    </source>
</evidence>
<dbReference type="EMBL" id="WAEL01000013">
    <property type="protein sequence ID" value="NID13537.1"/>
    <property type="molecule type" value="Genomic_DNA"/>
</dbReference>